<reference evidence="3" key="2">
    <citation type="submission" date="2020-11" db="EMBL/GenBank/DDBJ databases">
        <authorList>
            <person name="McCartney M.A."/>
            <person name="Auch B."/>
            <person name="Kono T."/>
            <person name="Mallez S."/>
            <person name="Becker A."/>
            <person name="Gohl D.M."/>
            <person name="Silverstein K.A.T."/>
            <person name="Koren S."/>
            <person name="Bechman K.B."/>
            <person name="Herman A."/>
            <person name="Abrahante J.E."/>
            <person name="Garbe J."/>
        </authorList>
    </citation>
    <scope>NUCLEOTIDE SEQUENCE</scope>
    <source>
        <strain evidence="3">Duluth1</strain>
        <tissue evidence="3">Whole animal</tissue>
    </source>
</reference>
<dbReference type="SUPFAM" id="SSF48452">
    <property type="entry name" value="TPR-like"/>
    <property type="match status" value="1"/>
</dbReference>
<keyword evidence="2" id="KW-0040">ANK repeat</keyword>
<comment type="caution">
    <text evidence="3">The sequence shown here is derived from an EMBL/GenBank/DDBJ whole genome shotgun (WGS) entry which is preliminary data.</text>
</comment>
<dbReference type="Proteomes" id="UP000828390">
    <property type="component" value="Unassembled WGS sequence"/>
</dbReference>
<dbReference type="OrthoDB" id="6161681at2759"/>
<evidence type="ECO:0000256" key="2">
    <source>
        <dbReference type="ARBA" id="ARBA00023043"/>
    </source>
</evidence>
<organism evidence="3 4">
    <name type="scientific">Dreissena polymorpha</name>
    <name type="common">Zebra mussel</name>
    <name type="synonym">Mytilus polymorpha</name>
    <dbReference type="NCBI Taxonomy" id="45954"/>
    <lineage>
        <taxon>Eukaryota</taxon>
        <taxon>Metazoa</taxon>
        <taxon>Spiralia</taxon>
        <taxon>Lophotrochozoa</taxon>
        <taxon>Mollusca</taxon>
        <taxon>Bivalvia</taxon>
        <taxon>Autobranchia</taxon>
        <taxon>Heteroconchia</taxon>
        <taxon>Euheterodonta</taxon>
        <taxon>Imparidentia</taxon>
        <taxon>Neoheterodontei</taxon>
        <taxon>Myida</taxon>
        <taxon>Dreissenoidea</taxon>
        <taxon>Dreissenidae</taxon>
        <taxon>Dreissena</taxon>
    </lineage>
</organism>
<evidence type="ECO:0000256" key="1">
    <source>
        <dbReference type="ARBA" id="ARBA00022737"/>
    </source>
</evidence>
<dbReference type="Gene3D" id="1.25.40.10">
    <property type="entry name" value="Tetratricopeptide repeat domain"/>
    <property type="match status" value="1"/>
</dbReference>
<gene>
    <name evidence="3" type="ORF">DPMN_135479</name>
</gene>
<evidence type="ECO:0000313" key="4">
    <source>
        <dbReference type="Proteomes" id="UP000828390"/>
    </source>
</evidence>
<dbReference type="InterPro" id="IPR002110">
    <property type="entry name" value="Ankyrin_rpt"/>
</dbReference>
<reference evidence="3" key="1">
    <citation type="journal article" date="2019" name="bioRxiv">
        <title>The Genome of the Zebra Mussel, Dreissena polymorpha: A Resource for Invasive Species Research.</title>
        <authorList>
            <person name="McCartney M.A."/>
            <person name="Auch B."/>
            <person name="Kono T."/>
            <person name="Mallez S."/>
            <person name="Zhang Y."/>
            <person name="Obille A."/>
            <person name="Becker A."/>
            <person name="Abrahante J.E."/>
            <person name="Garbe J."/>
            <person name="Badalamenti J.P."/>
            <person name="Herman A."/>
            <person name="Mangelson H."/>
            <person name="Liachko I."/>
            <person name="Sullivan S."/>
            <person name="Sone E.D."/>
            <person name="Koren S."/>
            <person name="Silverstein K.A.T."/>
            <person name="Beckman K.B."/>
            <person name="Gohl D.M."/>
        </authorList>
    </citation>
    <scope>NUCLEOTIDE SEQUENCE</scope>
    <source>
        <strain evidence="3">Duluth1</strain>
        <tissue evidence="3">Whole animal</tissue>
    </source>
</reference>
<protein>
    <submittedName>
        <fullName evidence="3">Uncharacterized protein</fullName>
    </submittedName>
</protein>
<dbReference type="SUPFAM" id="SSF48403">
    <property type="entry name" value="Ankyrin repeat"/>
    <property type="match status" value="2"/>
</dbReference>
<dbReference type="PANTHER" id="PTHR24186">
    <property type="entry name" value="PROTEIN PHOSPHATASE 1 REGULATORY SUBUNIT"/>
    <property type="match status" value="1"/>
</dbReference>
<name>A0A9D4G1M6_DREPO</name>
<evidence type="ECO:0000313" key="3">
    <source>
        <dbReference type="EMBL" id="KAH3807146.1"/>
    </source>
</evidence>
<dbReference type="Gene3D" id="1.25.40.20">
    <property type="entry name" value="Ankyrin repeat-containing domain"/>
    <property type="match status" value="3"/>
</dbReference>
<dbReference type="EMBL" id="JAIWYP010000006">
    <property type="protein sequence ID" value="KAH3807146.1"/>
    <property type="molecule type" value="Genomic_DNA"/>
</dbReference>
<dbReference type="InterPro" id="IPR036770">
    <property type="entry name" value="Ankyrin_rpt-contain_sf"/>
</dbReference>
<dbReference type="GO" id="GO:0005886">
    <property type="term" value="C:plasma membrane"/>
    <property type="evidence" value="ECO:0007669"/>
    <property type="project" value="TreeGrafter"/>
</dbReference>
<dbReference type="PANTHER" id="PTHR24186:SF46">
    <property type="entry name" value="PROTEIN ACCELERATED CELL DEATH 6-LIKE"/>
    <property type="match status" value="1"/>
</dbReference>
<keyword evidence="1" id="KW-0677">Repeat</keyword>
<keyword evidence="4" id="KW-1185">Reference proteome</keyword>
<sequence length="1273" mass="143960">MDALYYDDDLKKLCVDLSLIYPPTDKNVIDRIVRLKEDAHNFILKDDLVRAEQSYTMVLRACVLLSSKQRVLKYKPTFLCQRSILRFKQFNNRGARTDLTHALTMCSTVIQEMYTERKVVNAFESLIGVKHTVKESFRFLDRELCAGNDGNFDGITSIVADICAVIPHIPTADETEAVLSNSGVLDMVSYKFRKSLIFKLSHNQKWESLAILISGYTKSGYAACAVNKLYKTNCVDISVGKLLSDSTNHTLRLWGEDLAVSLIRNGAQWNDIGTSQGVPILHYLVKMSLAIESAKLLQLVMSLYATDICNILAEKDKEGNTAFHILVMSRTFGTKTGGLVLDLFLRHGISLSLKNNKGKTVLDYLRLNRLQKADERSGSAKSTSSWDDTFTDGYSTISKRSDKEASLDTMRYCLCGRALEILTNVSESFEVYMNGIENVSKDDMIILLVKAVELLKNTPERTLTEMYKQLYAVDAALWPQVLEILNQKADWWTIGILLLGPDMERKHNYGSFVSDSDTVRLCTGVVSTSSLDILNAASVYAYLERRNSLESMSLFWLEITIFAIFRNREESFAQCLCVDESDNILHASVRFALLTNTTSIMREVVRYTEDLRSLERNGKGDTVFHTVSKVRNISDYKIMQTVTDILVEQGFSALTKDVNGNRPVEFLDRNCPGNIFDIFFDPDQNVHFAEISRSNASGDAMFKDHCLEKAIQDYTRAITVLQEHLPQIPRSKKSSLDIEGMFMKLTDCLLDKNLTQEAVENLKQCIAMNEHYFKANLRVGVLLRGTDDPQEALKYLLKAYHCVKDGGEDSNSAKEHVFTEMIPVLQSLSNRSKSLVISKSEAPIWARVCYKLVTNDDWEAANVAYEQFQHNEWKKDQTLALNLKPFCGIDKLQKHPWCLGLIHYLLECGSDEKTLSFERENTYLQAVVRVTLVGGSERLLTFLLSRPELTYHLHVDTKGNTLLHTAARQANVKPKIRYKVLNELVKCRVDASVQNMDGKVAIEYLPTSEADNIKILLQAMHSKGVHMLMTKAANLGQYKLLLALLKCGADPMSLSGEDGDTPMHAVVRLALKDGNISVLEYCLERYGNESKPSLDPERLDPNGDCLFHLLAKSTSIHVVKVVKCLCKFKVSGNYYNREGKLPADCIVNRKDGLLQNLKKAKSFKARHKQLCNKVKTDAVFLVKQDSNLEKVEKDLSRSVVEHAIKKVTEKDKIKIRIRKMIEQLASTETLPDETIETHLQTTNTPIQTEYTHSSSATHIDINNTIEIGRYWKH</sequence>
<dbReference type="AlphaFoldDB" id="A0A9D4G1M6"/>
<proteinExistence type="predicted"/>
<dbReference type="SMART" id="SM00248">
    <property type="entry name" value="ANK"/>
    <property type="match status" value="4"/>
</dbReference>
<accession>A0A9D4G1M6</accession>
<dbReference type="InterPro" id="IPR011990">
    <property type="entry name" value="TPR-like_helical_dom_sf"/>
</dbReference>